<protein>
    <submittedName>
        <fullName evidence="1">DUF4882 family protein</fullName>
    </submittedName>
</protein>
<dbReference type="Pfam" id="PF16223">
    <property type="entry name" value="DUF4882"/>
    <property type="match status" value="1"/>
</dbReference>
<name>A0A7H2TEJ1_9GAMM</name>
<dbReference type="EMBL" id="CP061565">
    <property type="protein sequence ID" value="QNX07550.1"/>
    <property type="molecule type" value="Genomic_DNA"/>
</dbReference>
<reference evidence="2" key="1">
    <citation type="submission" date="2020-09" db="EMBL/GenBank/DDBJ databases">
        <title>Clinical and molecular characterization of Acinetobacter seifertii in Taiwan.</title>
        <authorList>
            <person name="Li L.-H."/>
            <person name="Yang Y.-S."/>
            <person name="Sun J.-R."/>
            <person name="Huang T.-W."/>
            <person name="Huang W.-C."/>
            <person name="Wang Y.-C."/>
            <person name="Kuo T.-H."/>
            <person name="Kuo S.-C."/>
            <person name="Chen T.-L."/>
        </authorList>
    </citation>
    <scope>NUCLEOTIDE SEQUENCE [LARGE SCALE GENOMIC DNA]</scope>
    <source>
        <strain evidence="2">AS72</strain>
    </source>
</reference>
<dbReference type="Proteomes" id="UP000516745">
    <property type="component" value="Chromosome"/>
</dbReference>
<sequence>MKKIGIVAVSAITLCWAIYEVSSHNTNTAPRNESNQKVASKSISSTTKNEKLAPQMLLAQTTSLNSSAPVCKYNFDATQEDYDLFNTQYPDRPPTMKFPRINGQNFGFKIDPITEDHYGYFIYTAKSKSRMNSISYEGDFLLPHKGIVAFEMQLKIPTISSGSSYYSSDISFTGVTDNNYIINSFYNFIIGAYDPDFGENPPSLYYSLSSQVNEDTLIDRYHKNRNMTGNTNAYQRLGIYINQNTGQVGFILNGLDEGYKFKLPGALQKVAFTVDGVVDIHSTNLFGQELSNELITDRNALQFSYPKGTTDMCGNAL</sequence>
<organism evidence="1 2">
    <name type="scientific">Acinetobacter seifertii</name>
    <dbReference type="NCBI Taxonomy" id="1530123"/>
    <lineage>
        <taxon>Bacteria</taxon>
        <taxon>Pseudomonadati</taxon>
        <taxon>Pseudomonadota</taxon>
        <taxon>Gammaproteobacteria</taxon>
        <taxon>Moraxellales</taxon>
        <taxon>Moraxellaceae</taxon>
        <taxon>Acinetobacter</taxon>
        <taxon>Acinetobacter calcoaceticus/baumannii complex</taxon>
    </lineage>
</organism>
<gene>
    <name evidence="1" type="ORF">IC795_09950</name>
</gene>
<reference evidence="1 2" key="2">
    <citation type="submission" date="2020-09" db="EMBL/GenBank/DDBJ databases">
        <authorList>
            <person name="Chen F.-J."/>
            <person name="Lee Y.-T."/>
        </authorList>
    </citation>
    <scope>NUCLEOTIDE SEQUENCE [LARGE SCALE GENOMIC DNA]</scope>
    <source>
        <strain evidence="1 2">AS72</strain>
    </source>
</reference>
<dbReference type="InterPro" id="IPR032620">
    <property type="entry name" value="DUF4882"/>
</dbReference>
<evidence type="ECO:0000313" key="2">
    <source>
        <dbReference type="Proteomes" id="UP000516745"/>
    </source>
</evidence>
<accession>A0A7H2TEJ1</accession>
<proteinExistence type="predicted"/>
<evidence type="ECO:0000313" key="1">
    <source>
        <dbReference type="EMBL" id="QNX07550.1"/>
    </source>
</evidence>
<dbReference type="AlphaFoldDB" id="A0A7H2TEJ1"/>